<dbReference type="PROSITE" id="PS51700">
    <property type="entry name" value="SEPARIN"/>
    <property type="match status" value="1"/>
</dbReference>
<dbReference type="OrthoDB" id="10255632at2759"/>
<dbReference type="STRING" id="181874.A0A409WP51"/>
<dbReference type="InterPro" id="IPR005314">
    <property type="entry name" value="Peptidase_C50"/>
</dbReference>
<name>A0A409WP51_9AGAR</name>
<keyword evidence="3" id="KW-0378">Hydrolase</keyword>
<dbReference type="GO" id="GO:0004197">
    <property type="term" value="F:cysteine-type endopeptidase activity"/>
    <property type="evidence" value="ECO:0007669"/>
    <property type="project" value="InterPro"/>
</dbReference>
<dbReference type="Proteomes" id="UP000284842">
    <property type="component" value="Unassembled WGS sequence"/>
</dbReference>
<dbReference type="GO" id="GO:0044732">
    <property type="term" value="C:mitotic spindle pole body"/>
    <property type="evidence" value="ECO:0007669"/>
    <property type="project" value="TreeGrafter"/>
</dbReference>
<dbReference type="GO" id="GO:0072686">
    <property type="term" value="C:mitotic spindle"/>
    <property type="evidence" value="ECO:0007669"/>
    <property type="project" value="TreeGrafter"/>
</dbReference>
<evidence type="ECO:0000256" key="4">
    <source>
        <dbReference type="ARBA" id="ARBA00022829"/>
    </source>
</evidence>
<protein>
    <recommendedName>
        <fullName evidence="2">separase</fullName>
        <ecNumber evidence="2">3.4.22.49</ecNumber>
    </recommendedName>
</protein>
<dbReference type="AlphaFoldDB" id="A0A409WP51"/>
<accession>A0A409WP51</accession>
<evidence type="ECO:0000313" key="7">
    <source>
        <dbReference type="EMBL" id="PPQ80273.1"/>
    </source>
</evidence>
<dbReference type="GO" id="GO:0051307">
    <property type="term" value="P:meiotic chromosome separation"/>
    <property type="evidence" value="ECO:0007669"/>
    <property type="project" value="TreeGrafter"/>
</dbReference>
<evidence type="ECO:0000256" key="1">
    <source>
        <dbReference type="ARBA" id="ARBA00000451"/>
    </source>
</evidence>
<evidence type="ECO:0000313" key="8">
    <source>
        <dbReference type="Proteomes" id="UP000284842"/>
    </source>
</evidence>
<comment type="caution">
    <text evidence="7">The sequence shown here is derived from an EMBL/GenBank/DDBJ whole genome shotgun (WGS) entry which is preliminary data.</text>
</comment>
<evidence type="ECO:0000256" key="5">
    <source>
        <dbReference type="SAM" id="MobiDB-lite"/>
    </source>
</evidence>
<dbReference type="PANTHER" id="PTHR12792">
    <property type="entry name" value="EXTRA SPINDLE POLES 1-RELATED"/>
    <property type="match status" value="1"/>
</dbReference>
<organism evidence="7 8">
    <name type="scientific">Panaeolus cyanescens</name>
    <dbReference type="NCBI Taxonomy" id="181874"/>
    <lineage>
        <taxon>Eukaryota</taxon>
        <taxon>Fungi</taxon>
        <taxon>Dikarya</taxon>
        <taxon>Basidiomycota</taxon>
        <taxon>Agaricomycotina</taxon>
        <taxon>Agaricomycetes</taxon>
        <taxon>Agaricomycetidae</taxon>
        <taxon>Agaricales</taxon>
        <taxon>Agaricineae</taxon>
        <taxon>Galeropsidaceae</taxon>
        <taxon>Panaeolus</taxon>
    </lineage>
</organism>
<dbReference type="Pfam" id="PF03568">
    <property type="entry name" value="Separin_C"/>
    <property type="match status" value="1"/>
</dbReference>
<feature type="region of interest" description="Disordered" evidence="5">
    <location>
        <begin position="40"/>
        <end position="77"/>
    </location>
</feature>
<gene>
    <name evidence="7" type="ORF">CVT24_006605</name>
</gene>
<reference evidence="7 8" key="1">
    <citation type="journal article" date="2018" name="Evol. Lett.">
        <title>Horizontal gene cluster transfer increased hallucinogenic mushroom diversity.</title>
        <authorList>
            <person name="Reynolds H.T."/>
            <person name="Vijayakumar V."/>
            <person name="Gluck-Thaler E."/>
            <person name="Korotkin H.B."/>
            <person name="Matheny P.B."/>
            <person name="Slot J.C."/>
        </authorList>
    </citation>
    <scope>NUCLEOTIDE SEQUENCE [LARGE SCALE GENOMIC DNA]</scope>
    <source>
        <strain evidence="7 8">2629</strain>
    </source>
</reference>
<keyword evidence="8" id="KW-1185">Reference proteome</keyword>
<dbReference type="InParanoid" id="A0A409WP51"/>
<keyword evidence="4" id="KW-0159">Chromosome partition</keyword>
<evidence type="ECO:0000256" key="2">
    <source>
        <dbReference type="ARBA" id="ARBA00012489"/>
    </source>
</evidence>
<dbReference type="EMBL" id="NHTK01005372">
    <property type="protein sequence ID" value="PPQ80273.1"/>
    <property type="molecule type" value="Genomic_DNA"/>
</dbReference>
<dbReference type="GO" id="GO:0005634">
    <property type="term" value="C:nucleus"/>
    <property type="evidence" value="ECO:0007669"/>
    <property type="project" value="InterPro"/>
</dbReference>
<evidence type="ECO:0000256" key="3">
    <source>
        <dbReference type="ARBA" id="ARBA00022801"/>
    </source>
</evidence>
<dbReference type="EC" id="3.4.22.49" evidence="2"/>
<dbReference type="InterPro" id="IPR030397">
    <property type="entry name" value="SEPARIN_core_dom"/>
</dbReference>
<dbReference type="PANTHER" id="PTHR12792:SF0">
    <property type="entry name" value="SEPARIN"/>
    <property type="match status" value="1"/>
</dbReference>
<dbReference type="GO" id="GO:0006508">
    <property type="term" value="P:proteolysis"/>
    <property type="evidence" value="ECO:0007669"/>
    <property type="project" value="InterPro"/>
</dbReference>
<dbReference type="GO" id="GO:0005737">
    <property type="term" value="C:cytoplasm"/>
    <property type="evidence" value="ECO:0007669"/>
    <property type="project" value="TreeGrafter"/>
</dbReference>
<dbReference type="InterPro" id="IPR011990">
    <property type="entry name" value="TPR-like_helical_dom_sf"/>
</dbReference>
<dbReference type="Gene3D" id="1.25.40.10">
    <property type="entry name" value="Tetratricopeptide repeat domain"/>
    <property type="match status" value="1"/>
</dbReference>
<evidence type="ECO:0000259" key="6">
    <source>
        <dbReference type="PROSITE" id="PS51700"/>
    </source>
</evidence>
<comment type="catalytic activity">
    <reaction evidence="1">
        <text>All bonds known to be hydrolyzed by this endopeptidase have arginine in P1 and an acidic residue in P4. P6 is often occupied by an acidic residue or by a hydroxy-amino-acid residue, the phosphorylation of which enhances cleavage.</text>
        <dbReference type="EC" id="3.4.22.49"/>
    </reaction>
</comment>
<dbReference type="SUPFAM" id="SSF48452">
    <property type="entry name" value="TPR-like"/>
    <property type="match status" value="1"/>
</dbReference>
<feature type="domain" description="Peptidase C50" evidence="6">
    <location>
        <begin position="801"/>
        <end position="898"/>
    </location>
</feature>
<sequence length="987" mass="109832">MATHAFASLQYCKGDVTAALDALLQSLRLWTRAVDTLARLNPTPSSSKESDPFDMGSMKDALTGASTTDKSTPPAPQKRLLSDGLEWRLSEGLLNTLFSLTELYFLRGSPREAEYFIKQATELAKELNAPSMISRALTKKAEIHLYIGQTEEARAGILQATEVIKEVPGVDAAYVQELQLEYNERHDEAQDAGELFDQTVAMLEDLNAAFQGFDSCSAGARRSSGLSRPTSLSDTLAPNVLASLFRKQLWNLRDEMGDVFDSLLEKLLSLSSTSLNKAEENALMAKLTLHNVYGRFRTDLFLSSLTESTIAVPMGMLALGKDTSAASSADIMEALGNAEKLLWSHLQLVAMKGNVVKVRQAALSLALIQGFRTSLGDKRPGAPIVMAGLLDNSVALGLRREMIETIDRKFPEKQCLDDMQWPLLSADGDAIPRSAITPNAKFRMRSLSDSEEEDEEMKEDSNSLSDYWQTIRMKYQNQCLDLDSLSTSETASLPSNWTVISINVTEDKSTLFVSRQEGGSDENPLIFCVPLNGRRDQEDEDHLSFDAAKAEMIAIIEASDACIKNAGNVKDNQEATRGWWKERTDLDSRIRQLLESMEYCWLGGFKAILNPRARSSDSEIAELRTQFEKVFHRALHVKEKRTRGQSTHKKSISQPVSQSPADLILDDFLVRCFSTLSPKCRDEEFEDVIYFILDLYQFHGVPIAIAEVDVDRLVIDLRAVLEEHSVKTGKKNDGSVDEHVFLVLDKNVQGFPWESIPSLRGRSVSRIPGVQFLHDRLTFAKWKRESLGERHEPSQGAAVDPRKGYYILNPSGDLVRTEERFRDWTRSMAEMGWDGVSGKPVSEQQFVNALKTQDLVVYFGHGGGEQYIRSHKIRSLPTCAATMLWGCSSGALREMGDFDRTGTPHNYMLAGCPTLVANLWDVTDKDIDKFSQSVFDKLPLNGKPLSAPKNSATPTSLVTAVAQSREFCKLKYLTGAAPIVYGIPFYL</sequence>
<proteinExistence type="predicted"/>